<organism evidence="1 2">
    <name type="scientific">Astyanax mexicanus</name>
    <name type="common">Blind cave fish</name>
    <name type="synonym">Astyanax fasciatus mexicanus</name>
    <dbReference type="NCBI Taxonomy" id="7994"/>
    <lineage>
        <taxon>Eukaryota</taxon>
        <taxon>Metazoa</taxon>
        <taxon>Chordata</taxon>
        <taxon>Craniata</taxon>
        <taxon>Vertebrata</taxon>
        <taxon>Euteleostomi</taxon>
        <taxon>Actinopterygii</taxon>
        <taxon>Neopterygii</taxon>
        <taxon>Teleostei</taxon>
        <taxon>Ostariophysi</taxon>
        <taxon>Characiformes</taxon>
        <taxon>Characoidei</taxon>
        <taxon>Acestrorhamphidae</taxon>
        <taxon>Acestrorhamphinae</taxon>
        <taxon>Astyanax</taxon>
    </lineage>
</organism>
<comment type="caution">
    <text evidence="1">The sequence shown here is derived from an EMBL/GenBank/DDBJ whole genome shotgun (WGS) entry which is preliminary data.</text>
</comment>
<reference evidence="1 2" key="1">
    <citation type="submission" date="2021-07" db="EMBL/GenBank/DDBJ databases">
        <authorList>
            <person name="Imarazene B."/>
            <person name="Zahm M."/>
            <person name="Klopp C."/>
            <person name="Cabau C."/>
            <person name="Beille S."/>
            <person name="Jouanno E."/>
            <person name="Castinel A."/>
            <person name="Lluch J."/>
            <person name="Gil L."/>
            <person name="Kuchtly C."/>
            <person name="Lopez Roques C."/>
            <person name="Donnadieu C."/>
            <person name="Parrinello H."/>
            <person name="Journot L."/>
            <person name="Du K."/>
            <person name="Schartl M."/>
            <person name="Retaux S."/>
            <person name="Guiguen Y."/>
        </authorList>
    </citation>
    <scope>NUCLEOTIDE SEQUENCE [LARGE SCALE GENOMIC DNA]</scope>
    <source>
        <strain evidence="1">Pach_M1</strain>
        <tissue evidence="1">Testis</tissue>
    </source>
</reference>
<sequence length="296" mass="32381">MVDILGLVLRQFSSGSITGVCTQPGTGLCALESGALVTGDRGFSRPLLLLSALTAASELAVKVLYFTQSQIQSLPISFQGARRAECLKKIRFVYPKTLEELLEDVASLHELVRQSGSLPSLLIVDGLEQYVCGPAAQDRTPQEAQSAAAHVVALLHDTAAFLTQKLGARAENQDQNQNQTQDQVQSQCRVIVSFQPEWEGQGGCPALVSDPILSVLERYLQVRCTTEKVRRGEEPNEWLFCLTGPGLQADGDGKSEERLQWRVVLKSNGTLDFCPISRVKEDTLETLQNPVEVKDD</sequence>
<dbReference type="PANTHER" id="PTHR28653">
    <property type="match status" value="1"/>
</dbReference>
<dbReference type="PANTHER" id="PTHR28653:SF1">
    <property type="entry name" value="ATPASE SWSAP1"/>
    <property type="match status" value="1"/>
</dbReference>
<dbReference type="GO" id="GO:0097196">
    <property type="term" value="C:Shu complex"/>
    <property type="evidence" value="ECO:0007669"/>
    <property type="project" value="TreeGrafter"/>
</dbReference>
<dbReference type="GO" id="GO:0000724">
    <property type="term" value="P:double-strand break repair via homologous recombination"/>
    <property type="evidence" value="ECO:0007669"/>
    <property type="project" value="TreeGrafter"/>
</dbReference>
<dbReference type="EMBL" id="JAICCE010000019">
    <property type="protein sequence ID" value="KAG9264524.1"/>
    <property type="molecule type" value="Genomic_DNA"/>
</dbReference>
<proteinExistence type="predicted"/>
<dbReference type="AlphaFoldDB" id="A0A8T2L097"/>
<dbReference type="Gene3D" id="3.40.50.300">
    <property type="entry name" value="P-loop containing nucleotide triphosphate hydrolases"/>
    <property type="match status" value="1"/>
</dbReference>
<name>A0A8T2L097_ASTMX</name>
<protein>
    <submittedName>
        <fullName evidence="1">ATPase SWSAP1</fullName>
    </submittedName>
</protein>
<dbReference type="GO" id="GO:0003697">
    <property type="term" value="F:single-stranded DNA binding"/>
    <property type="evidence" value="ECO:0007669"/>
    <property type="project" value="TreeGrafter"/>
</dbReference>
<accession>A0A8T2L097</accession>
<dbReference type="InterPro" id="IPR027417">
    <property type="entry name" value="P-loop_NTPase"/>
</dbReference>
<evidence type="ECO:0000313" key="1">
    <source>
        <dbReference type="EMBL" id="KAG9264524.1"/>
    </source>
</evidence>
<gene>
    <name evidence="1" type="primary">SWSAP1</name>
    <name evidence="1" type="ORF">AMEX_G22801</name>
</gene>
<evidence type="ECO:0000313" key="2">
    <source>
        <dbReference type="Proteomes" id="UP000752171"/>
    </source>
</evidence>
<dbReference type="Proteomes" id="UP000752171">
    <property type="component" value="Unassembled WGS sequence"/>
</dbReference>